<evidence type="ECO:0000256" key="2">
    <source>
        <dbReference type="SAM" id="MobiDB-lite"/>
    </source>
</evidence>
<evidence type="ECO:0000256" key="1">
    <source>
        <dbReference type="SAM" id="Coils"/>
    </source>
</evidence>
<evidence type="ECO:0000313" key="4">
    <source>
        <dbReference type="Proteomes" id="UP000187209"/>
    </source>
</evidence>
<name>A0A1R2ANC1_9CILI</name>
<accession>A0A1R2ANC1</accession>
<reference evidence="3 4" key="1">
    <citation type="submission" date="2016-11" db="EMBL/GenBank/DDBJ databases">
        <title>The macronuclear genome of Stentor coeruleus: a giant cell with tiny introns.</title>
        <authorList>
            <person name="Slabodnick M."/>
            <person name="Ruby J.G."/>
            <person name="Reiff S.B."/>
            <person name="Swart E.C."/>
            <person name="Gosai S."/>
            <person name="Prabakaran S."/>
            <person name="Witkowska E."/>
            <person name="Larue G.E."/>
            <person name="Fisher S."/>
            <person name="Freeman R.M."/>
            <person name="Gunawardena J."/>
            <person name="Chu W."/>
            <person name="Stover N.A."/>
            <person name="Gregory B.D."/>
            <person name="Nowacki M."/>
            <person name="Derisi J."/>
            <person name="Roy S.W."/>
            <person name="Marshall W.F."/>
            <person name="Sood P."/>
        </authorList>
    </citation>
    <scope>NUCLEOTIDE SEQUENCE [LARGE SCALE GENOMIC DNA]</scope>
    <source>
        <strain evidence="3">WM001</strain>
    </source>
</reference>
<feature type="region of interest" description="Disordered" evidence="2">
    <location>
        <begin position="340"/>
        <end position="389"/>
    </location>
</feature>
<keyword evidence="1" id="KW-0175">Coiled coil</keyword>
<feature type="region of interest" description="Disordered" evidence="2">
    <location>
        <begin position="13"/>
        <end position="86"/>
    </location>
</feature>
<comment type="caution">
    <text evidence="3">The sequence shown here is derived from an EMBL/GenBank/DDBJ whole genome shotgun (WGS) entry which is preliminary data.</text>
</comment>
<sequence>MSSLHQERLLKIITSFSPRKSTSPYYPAGSLSSNQHSQETEENQSDKSSNEDFSIESENFDKDSLEIITYETAPPTSRGKDKDSQTCFDEDQLDAAEKIKEMAEVINGLQERCKSYEKQNYDLRKEMQQASKEIMENNRNCLRSEVQRLKSRVTMHENMLVKVLGIAEELCDEDPDISKKSSVLDVHTYNYLISKLEIARYRMNRYSTRIQQLEYEKSSISEMLNCYITTEKILDTKSKSSSSESVTPELLNPSKFSSTKCSPKYSKQLIEPLFHNKCSILMETHSNYGLKNLDDDNYYKRPSSATSDIPEDGMSKTTINNIKPFNSLSRNATIIAKQKSGHSYSVSPLVPKPKKSSKSSGKENQKSNMSKIPKANMDDPKKKINKVYC</sequence>
<feature type="region of interest" description="Disordered" evidence="2">
    <location>
        <begin position="238"/>
        <end position="261"/>
    </location>
</feature>
<dbReference type="EMBL" id="MPUH01001860">
    <property type="protein sequence ID" value="OMJ65986.1"/>
    <property type="molecule type" value="Genomic_DNA"/>
</dbReference>
<gene>
    <name evidence="3" type="ORF">SteCoe_37324</name>
</gene>
<dbReference type="AlphaFoldDB" id="A0A1R2ANC1"/>
<evidence type="ECO:0000313" key="3">
    <source>
        <dbReference type="EMBL" id="OMJ65986.1"/>
    </source>
</evidence>
<protein>
    <submittedName>
        <fullName evidence="3">Uncharacterized protein</fullName>
    </submittedName>
</protein>
<feature type="compositionally biased region" description="Polar residues" evidence="2">
    <location>
        <begin position="14"/>
        <end position="37"/>
    </location>
</feature>
<organism evidence="3 4">
    <name type="scientific">Stentor coeruleus</name>
    <dbReference type="NCBI Taxonomy" id="5963"/>
    <lineage>
        <taxon>Eukaryota</taxon>
        <taxon>Sar</taxon>
        <taxon>Alveolata</taxon>
        <taxon>Ciliophora</taxon>
        <taxon>Postciliodesmatophora</taxon>
        <taxon>Heterotrichea</taxon>
        <taxon>Heterotrichida</taxon>
        <taxon>Stentoridae</taxon>
        <taxon>Stentor</taxon>
    </lineage>
</organism>
<dbReference type="Proteomes" id="UP000187209">
    <property type="component" value="Unassembled WGS sequence"/>
</dbReference>
<keyword evidence="4" id="KW-1185">Reference proteome</keyword>
<feature type="coiled-coil region" evidence="1">
    <location>
        <begin position="99"/>
        <end position="152"/>
    </location>
</feature>
<proteinExistence type="predicted"/>